<evidence type="ECO:0000313" key="10">
    <source>
        <dbReference type="EMBL" id="WZN66430.1"/>
    </source>
</evidence>
<feature type="compositionally biased region" description="Basic and acidic residues" evidence="9">
    <location>
        <begin position="572"/>
        <end position="581"/>
    </location>
</feature>
<evidence type="ECO:0000256" key="4">
    <source>
        <dbReference type="ARBA" id="ARBA00022771"/>
    </source>
</evidence>
<keyword evidence="7" id="KW-0804">Transcription</keyword>
<evidence type="ECO:0000256" key="8">
    <source>
        <dbReference type="ARBA" id="ARBA00023242"/>
    </source>
</evidence>
<dbReference type="CDD" id="cd00043">
    <property type="entry name" value="CYCLIN_SF"/>
    <property type="match status" value="1"/>
</dbReference>
<sequence length="581" mass="62746">MAVESLDYDSMACPKCGSRGSLHLDSVQSMVSCESCGFVLAESLVNTKVSSNLTFDPEHGGSHGYILKTENANMNIAASLNNSQRHSKACYRAAVPKVKSAELSATDVSVERVTREPLNEIKQKLMLPPKVVYEAKCLFKELEISEVLLASPPASPASKKRSKLTMAKSVKKPKSPVKVERDARGGVLVGGVKKEVGEDRVGSKRVGTQVAVASPPTSPSKSASQVLLKKLGFRGYSKSDVNILVGACVYAACRKLRVAILQEEISEAINCNQKTLNTVCIRLQKELELVLPAFNLSELLLRAISTLKVGGVMGKRGGSVHFVTQLRHCCMTLLKFCEGKYLTTGKKPMPMVAAVIHRSLETLRDDEGTFPGVTLARVSSLLGCSAITAESRSREISTHLLALKRELSDKPLSSLPALPEMEGGRQRPSPGWQDPAEISDEFVIEWIAKMQSCAPGDEMAAAALLGCQGAPGQKRVSEAAMSEALERTVKSRMDAWQACLSDVVIAPSTAPSLLGRADPSHGQLALATLEEDVVGEVDDEEIDQYLCKPDLLNRVAFSHEPDITPFLNKSPQKREAPKQKA</sequence>
<keyword evidence="5" id="KW-0862">Zinc</keyword>
<evidence type="ECO:0000256" key="1">
    <source>
        <dbReference type="ARBA" id="ARBA00004123"/>
    </source>
</evidence>
<dbReference type="GO" id="GO:0097550">
    <property type="term" value="C:transcription preinitiation complex"/>
    <property type="evidence" value="ECO:0007669"/>
    <property type="project" value="TreeGrafter"/>
</dbReference>
<comment type="subcellular location">
    <subcellularLocation>
        <location evidence="1">Nucleus</location>
    </subcellularLocation>
</comment>
<evidence type="ECO:0000256" key="5">
    <source>
        <dbReference type="ARBA" id="ARBA00022833"/>
    </source>
</evidence>
<evidence type="ECO:0000256" key="9">
    <source>
        <dbReference type="SAM" id="MobiDB-lite"/>
    </source>
</evidence>
<dbReference type="InterPro" id="IPR036915">
    <property type="entry name" value="Cyclin-like_sf"/>
</dbReference>
<keyword evidence="11" id="KW-1185">Reference proteome</keyword>
<dbReference type="PRINTS" id="PR00685">
    <property type="entry name" value="TIFACTORIIB"/>
</dbReference>
<dbReference type="Gene3D" id="2.20.25.10">
    <property type="match status" value="1"/>
</dbReference>
<evidence type="ECO:0000256" key="7">
    <source>
        <dbReference type="ARBA" id="ARBA00023163"/>
    </source>
</evidence>
<feature type="region of interest" description="Disordered" evidence="9">
    <location>
        <begin position="562"/>
        <end position="581"/>
    </location>
</feature>
<feature type="region of interest" description="Disordered" evidence="9">
    <location>
        <begin position="155"/>
        <end position="177"/>
    </location>
</feature>
<evidence type="ECO:0000256" key="3">
    <source>
        <dbReference type="ARBA" id="ARBA00022723"/>
    </source>
</evidence>
<dbReference type="AlphaFoldDB" id="A0AAX4PJD4"/>
<keyword evidence="6" id="KW-0805">Transcription regulation</keyword>
<keyword evidence="4" id="KW-0863">Zinc-finger</keyword>
<evidence type="ECO:0000313" key="11">
    <source>
        <dbReference type="Proteomes" id="UP001472866"/>
    </source>
</evidence>
<dbReference type="PANTHER" id="PTHR11618">
    <property type="entry name" value="TRANSCRIPTION INITIATION FACTOR IIB-RELATED"/>
    <property type="match status" value="1"/>
</dbReference>
<keyword evidence="8" id="KW-0539">Nucleus</keyword>
<feature type="compositionally biased region" description="Basic residues" evidence="9">
    <location>
        <begin position="158"/>
        <end position="175"/>
    </location>
</feature>
<evidence type="ECO:0000256" key="6">
    <source>
        <dbReference type="ARBA" id="ARBA00023015"/>
    </source>
</evidence>
<keyword evidence="3" id="KW-0479">Metal-binding</keyword>
<dbReference type="GO" id="GO:0000995">
    <property type="term" value="F:RNA polymerase III general transcription initiation factor activity"/>
    <property type="evidence" value="ECO:0007669"/>
    <property type="project" value="TreeGrafter"/>
</dbReference>
<evidence type="ECO:0008006" key="12">
    <source>
        <dbReference type="Google" id="ProtNLM"/>
    </source>
</evidence>
<name>A0AAX4PJD4_9CHLO</name>
<dbReference type="PANTHER" id="PTHR11618:SF4">
    <property type="entry name" value="TRANSCRIPTION FACTOR IIIB 90 KDA SUBUNIT"/>
    <property type="match status" value="1"/>
</dbReference>
<dbReference type="GO" id="GO:0001006">
    <property type="term" value="F:RNA polymerase III type 3 promoter sequence-specific DNA binding"/>
    <property type="evidence" value="ECO:0007669"/>
    <property type="project" value="TreeGrafter"/>
</dbReference>
<accession>A0AAX4PJD4</accession>
<dbReference type="SUPFAM" id="SSF47954">
    <property type="entry name" value="Cyclin-like"/>
    <property type="match status" value="1"/>
</dbReference>
<dbReference type="InterPro" id="IPR000812">
    <property type="entry name" value="TFIIB"/>
</dbReference>
<dbReference type="EMBL" id="CP151515">
    <property type="protein sequence ID" value="WZN66430.1"/>
    <property type="molecule type" value="Genomic_DNA"/>
</dbReference>
<proteinExistence type="inferred from homology"/>
<dbReference type="Proteomes" id="UP001472866">
    <property type="component" value="Chromosome 15"/>
</dbReference>
<dbReference type="GO" id="GO:0000126">
    <property type="term" value="C:transcription factor TFIIIB complex"/>
    <property type="evidence" value="ECO:0007669"/>
    <property type="project" value="TreeGrafter"/>
</dbReference>
<protein>
    <recommendedName>
        <fullName evidence="12">TFIIB-type domain-containing protein</fullName>
    </recommendedName>
</protein>
<dbReference type="GO" id="GO:0005634">
    <property type="term" value="C:nucleus"/>
    <property type="evidence" value="ECO:0007669"/>
    <property type="project" value="UniProtKB-SubCell"/>
</dbReference>
<dbReference type="GO" id="GO:0070897">
    <property type="term" value="P:transcription preinitiation complex assembly"/>
    <property type="evidence" value="ECO:0007669"/>
    <property type="project" value="InterPro"/>
</dbReference>
<comment type="similarity">
    <text evidence="2">Belongs to the TFIIB family.</text>
</comment>
<feature type="region of interest" description="Disordered" evidence="9">
    <location>
        <begin position="413"/>
        <end position="434"/>
    </location>
</feature>
<dbReference type="GO" id="GO:0008270">
    <property type="term" value="F:zinc ion binding"/>
    <property type="evidence" value="ECO:0007669"/>
    <property type="project" value="UniProtKB-KW"/>
</dbReference>
<gene>
    <name evidence="10" type="ORF">HKI87_15g79970</name>
</gene>
<organism evidence="10 11">
    <name type="scientific">Chloropicon roscoffensis</name>
    <dbReference type="NCBI Taxonomy" id="1461544"/>
    <lineage>
        <taxon>Eukaryota</taxon>
        <taxon>Viridiplantae</taxon>
        <taxon>Chlorophyta</taxon>
        <taxon>Chloropicophyceae</taxon>
        <taxon>Chloropicales</taxon>
        <taxon>Chloropicaceae</taxon>
        <taxon>Chloropicon</taxon>
    </lineage>
</organism>
<reference evidence="10 11" key="1">
    <citation type="submission" date="2024-03" db="EMBL/GenBank/DDBJ databases">
        <title>Complete genome sequence of the green alga Chloropicon roscoffensis RCC1871.</title>
        <authorList>
            <person name="Lemieux C."/>
            <person name="Pombert J.-F."/>
            <person name="Otis C."/>
            <person name="Turmel M."/>
        </authorList>
    </citation>
    <scope>NUCLEOTIDE SEQUENCE [LARGE SCALE GENOMIC DNA]</scope>
    <source>
        <strain evidence="10 11">RCC1871</strain>
    </source>
</reference>
<dbReference type="Gene3D" id="1.10.472.10">
    <property type="entry name" value="Cyclin-like"/>
    <property type="match status" value="1"/>
</dbReference>
<evidence type="ECO:0000256" key="2">
    <source>
        <dbReference type="ARBA" id="ARBA00010857"/>
    </source>
</evidence>